<reference evidence="13 14" key="1">
    <citation type="submission" date="2016-10" db="EMBL/GenBank/DDBJ databases">
        <authorList>
            <person name="de Groot N.N."/>
        </authorList>
    </citation>
    <scope>NUCLEOTIDE SEQUENCE [LARGE SCALE GENOMIC DNA]</scope>
    <source>
        <strain evidence="13 14">DSM 26656</strain>
    </source>
</reference>
<dbReference type="InterPro" id="IPR001453">
    <property type="entry name" value="MoaB/Mog_dom"/>
</dbReference>
<dbReference type="RefSeq" id="WP_103871565.1">
    <property type="nucleotide sequence ID" value="NZ_FNUY01000002.1"/>
</dbReference>
<evidence type="ECO:0000256" key="8">
    <source>
        <dbReference type="ARBA" id="ARBA00022842"/>
    </source>
</evidence>
<sequence>MAQLSSDQFAFGGGLLSIDDALARVNCDLVPVAQTQILPLLDAEGRILAGDVVAGYDLPPFFNSAVDGYAVRFADLLKQGETVLPVAGRVAAGALAGCSIGQGEAVRIFTGAPMPDGSDTVFMQEDARREGDKVVLPRGLKPGANSRPAGEDLAKGSVALHDGQLVTPEALALAAALGLTDLSVRRKVRVAVFSTGDEIVSPGNPLGPAQLFDSNRFMLQSLLRRLGAEVTDLGILGDDQAVVARALAEAAQGHDLILTSGGVSTGEEDHVKAAVEQVGTLALWRLAIKPGRPVAMGVIPASGGEAAAFIGLPGNPVAVFVTFANIVRPFLAALGGGRPQAPLALPVRSAFDYRKKEGRREYVRVQLNRAADGVVEAQKHPREGAGIITSLTETDGLVELPESVTQIQAGEMVGFLAYALLR</sequence>
<dbReference type="Pfam" id="PF03453">
    <property type="entry name" value="MoeA_N"/>
    <property type="match status" value="1"/>
</dbReference>
<evidence type="ECO:0000313" key="14">
    <source>
        <dbReference type="Proteomes" id="UP000236743"/>
    </source>
</evidence>
<evidence type="ECO:0000256" key="9">
    <source>
        <dbReference type="ARBA" id="ARBA00023150"/>
    </source>
</evidence>
<keyword evidence="9 11" id="KW-0501">Molybdenum cofactor biosynthesis</keyword>
<dbReference type="NCBIfam" id="TIGR00177">
    <property type="entry name" value="molyb_syn"/>
    <property type="match status" value="1"/>
</dbReference>
<dbReference type="FunFam" id="3.40.980.10:FF:000004">
    <property type="entry name" value="Molybdopterin molybdenumtransferase"/>
    <property type="match status" value="1"/>
</dbReference>
<dbReference type="Pfam" id="PF00994">
    <property type="entry name" value="MoCF_biosynth"/>
    <property type="match status" value="1"/>
</dbReference>
<dbReference type="InterPro" id="IPR005111">
    <property type="entry name" value="MoeA_C_domain_IV"/>
</dbReference>
<dbReference type="PROSITE" id="PS01079">
    <property type="entry name" value="MOCF_BIOSYNTHESIS_2"/>
    <property type="match status" value="1"/>
</dbReference>
<dbReference type="Proteomes" id="UP000236743">
    <property type="component" value="Unassembled WGS sequence"/>
</dbReference>
<dbReference type="SUPFAM" id="SSF53218">
    <property type="entry name" value="Molybdenum cofactor biosynthesis proteins"/>
    <property type="match status" value="1"/>
</dbReference>
<dbReference type="SMART" id="SM00852">
    <property type="entry name" value="MoCF_biosynth"/>
    <property type="match status" value="1"/>
</dbReference>
<evidence type="ECO:0000256" key="11">
    <source>
        <dbReference type="RuleBase" id="RU365090"/>
    </source>
</evidence>
<evidence type="ECO:0000256" key="1">
    <source>
        <dbReference type="ARBA" id="ARBA00001946"/>
    </source>
</evidence>
<dbReference type="SUPFAM" id="SSF63882">
    <property type="entry name" value="MoeA N-terminal region -like"/>
    <property type="match status" value="1"/>
</dbReference>
<dbReference type="EC" id="2.10.1.1" evidence="11"/>
<organism evidence="13 14">
    <name type="scientific">Bosea lathyri</name>
    <dbReference type="NCBI Taxonomy" id="1036778"/>
    <lineage>
        <taxon>Bacteria</taxon>
        <taxon>Pseudomonadati</taxon>
        <taxon>Pseudomonadota</taxon>
        <taxon>Alphaproteobacteria</taxon>
        <taxon>Hyphomicrobiales</taxon>
        <taxon>Boseaceae</taxon>
        <taxon>Bosea</taxon>
    </lineage>
</organism>
<dbReference type="InterPro" id="IPR036688">
    <property type="entry name" value="MoeA_C_domain_IV_sf"/>
</dbReference>
<dbReference type="InterPro" id="IPR005110">
    <property type="entry name" value="MoeA_linker/N"/>
</dbReference>
<dbReference type="PANTHER" id="PTHR10192:SF5">
    <property type="entry name" value="GEPHYRIN"/>
    <property type="match status" value="1"/>
</dbReference>
<dbReference type="EMBL" id="FNUY01000002">
    <property type="protein sequence ID" value="SEF87314.1"/>
    <property type="molecule type" value="Genomic_DNA"/>
</dbReference>
<dbReference type="CDD" id="cd00887">
    <property type="entry name" value="MoeA"/>
    <property type="match status" value="1"/>
</dbReference>
<evidence type="ECO:0000256" key="2">
    <source>
        <dbReference type="ARBA" id="ARBA00002901"/>
    </source>
</evidence>
<keyword evidence="5 11" id="KW-0500">Molybdenum</keyword>
<gene>
    <name evidence="13" type="ORF">SAMN04488115_102326</name>
</gene>
<evidence type="ECO:0000256" key="6">
    <source>
        <dbReference type="ARBA" id="ARBA00022679"/>
    </source>
</evidence>
<evidence type="ECO:0000256" key="7">
    <source>
        <dbReference type="ARBA" id="ARBA00022723"/>
    </source>
</evidence>
<comment type="catalytic activity">
    <reaction evidence="10">
        <text>adenylyl-molybdopterin + molybdate = Mo-molybdopterin + AMP + H(+)</text>
        <dbReference type="Rhea" id="RHEA:35047"/>
        <dbReference type="ChEBI" id="CHEBI:15378"/>
        <dbReference type="ChEBI" id="CHEBI:36264"/>
        <dbReference type="ChEBI" id="CHEBI:62727"/>
        <dbReference type="ChEBI" id="CHEBI:71302"/>
        <dbReference type="ChEBI" id="CHEBI:456215"/>
        <dbReference type="EC" id="2.10.1.1"/>
    </reaction>
</comment>
<dbReference type="GO" id="GO:0046872">
    <property type="term" value="F:metal ion binding"/>
    <property type="evidence" value="ECO:0007669"/>
    <property type="project" value="UniProtKB-UniRule"/>
</dbReference>
<comment type="pathway">
    <text evidence="3 11">Cofactor biosynthesis; molybdopterin biosynthesis.</text>
</comment>
<dbReference type="Gene3D" id="2.170.190.11">
    <property type="entry name" value="Molybdopterin biosynthesis moea protein, domain 3"/>
    <property type="match status" value="1"/>
</dbReference>
<dbReference type="OrthoDB" id="9804758at2"/>
<evidence type="ECO:0000313" key="13">
    <source>
        <dbReference type="EMBL" id="SEF87314.1"/>
    </source>
</evidence>
<evidence type="ECO:0000256" key="10">
    <source>
        <dbReference type="ARBA" id="ARBA00047317"/>
    </source>
</evidence>
<dbReference type="InterPro" id="IPR036425">
    <property type="entry name" value="MoaB/Mog-like_dom_sf"/>
</dbReference>
<dbReference type="Pfam" id="PF03454">
    <property type="entry name" value="MoeA_C"/>
    <property type="match status" value="1"/>
</dbReference>
<keyword evidence="6 11" id="KW-0808">Transferase</keyword>
<proteinExistence type="inferred from homology"/>
<dbReference type="Gene3D" id="3.40.980.10">
    <property type="entry name" value="MoaB/Mog-like domain"/>
    <property type="match status" value="1"/>
</dbReference>
<dbReference type="NCBIfam" id="NF045515">
    <property type="entry name" value="Glp_gephyrin"/>
    <property type="match status" value="1"/>
</dbReference>
<evidence type="ECO:0000256" key="5">
    <source>
        <dbReference type="ARBA" id="ARBA00022505"/>
    </source>
</evidence>
<feature type="domain" description="MoaB/Mog" evidence="12">
    <location>
        <begin position="191"/>
        <end position="333"/>
    </location>
</feature>
<dbReference type="SUPFAM" id="SSF63867">
    <property type="entry name" value="MoeA C-terminal domain-like"/>
    <property type="match status" value="1"/>
</dbReference>
<protein>
    <recommendedName>
        <fullName evidence="11">Molybdopterin molybdenumtransferase</fullName>
        <ecNumber evidence="11">2.10.1.1</ecNumber>
    </recommendedName>
</protein>
<evidence type="ECO:0000256" key="3">
    <source>
        <dbReference type="ARBA" id="ARBA00005046"/>
    </source>
</evidence>
<dbReference type="AlphaFoldDB" id="A0A1H5VJA0"/>
<comment type="function">
    <text evidence="2 11">Catalyzes the insertion of molybdate into adenylated molybdopterin with the concomitant release of AMP.</text>
</comment>
<dbReference type="InterPro" id="IPR008284">
    <property type="entry name" value="MoCF_biosynth_CS"/>
</dbReference>
<comment type="cofactor">
    <cofactor evidence="1 11">
        <name>Mg(2+)</name>
        <dbReference type="ChEBI" id="CHEBI:18420"/>
    </cofactor>
</comment>
<comment type="similarity">
    <text evidence="4 11">Belongs to the MoeA family.</text>
</comment>
<dbReference type="Gene3D" id="2.40.340.10">
    <property type="entry name" value="MoeA, C-terminal, domain IV"/>
    <property type="match status" value="1"/>
</dbReference>
<evidence type="ECO:0000259" key="12">
    <source>
        <dbReference type="SMART" id="SM00852"/>
    </source>
</evidence>
<accession>A0A1H5VJA0</accession>
<dbReference type="InterPro" id="IPR038987">
    <property type="entry name" value="MoeA-like"/>
</dbReference>
<dbReference type="GO" id="GO:0005829">
    <property type="term" value="C:cytosol"/>
    <property type="evidence" value="ECO:0007669"/>
    <property type="project" value="TreeGrafter"/>
</dbReference>
<dbReference type="PANTHER" id="PTHR10192">
    <property type="entry name" value="MOLYBDOPTERIN BIOSYNTHESIS PROTEIN"/>
    <property type="match status" value="1"/>
</dbReference>
<keyword evidence="8 11" id="KW-0460">Magnesium</keyword>
<keyword evidence="7 11" id="KW-0479">Metal-binding</keyword>
<keyword evidence="14" id="KW-1185">Reference proteome</keyword>
<dbReference type="GO" id="GO:0061599">
    <property type="term" value="F:molybdopterin molybdotransferase activity"/>
    <property type="evidence" value="ECO:0007669"/>
    <property type="project" value="UniProtKB-UniRule"/>
</dbReference>
<dbReference type="GO" id="GO:0006777">
    <property type="term" value="P:Mo-molybdopterin cofactor biosynthetic process"/>
    <property type="evidence" value="ECO:0007669"/>
    <property type="project" value="UniProtKB-UniRule"/>
</dbReference>
<name>A0A1H5VJA0_9HYPH</name>
<dbReference type="InterPro" id="IPR036135">
    <property type="entry name" value="MoeA_linker/N_sf"/>
</dbReference>
<dbReference type="Gene3D" id="3.90.105.10">
    <property type="entry name" value="Molybdopterin biosynthesis moea protein, domain 2"/>
    <property type="match status" value="1"/>
</dbReference>
<dbReference type="UniPathway" id="UPA00344"/>
<evidence type="ECO:0000256" key="4">
    <source>
        <dbReference type="ARBA" id="ARBA00010763"/>
    </source>
</evidence>